<dbReference type="InterPro" id="IPR000731">
    <property type="entry name" value="SSD"/>
</dbReference>
<feature type="transmembrane region" description="Helical" evidence="6">
    <location>
        <begin position="719"/>
        <end position="744"/>
    </location>
</feature>
<proteinExistence type="predicted"/>
<dbReference type="KEGG" id="mff:MFFC18_09550"/>
<evidence type="ECO:0000256" key="5">
    <source>
        <dbReference type="ARBA" id="ARBA00023136"/>
    </source>
</evidence>
<dbReference type="Proteomes" id="UP000322214">
    <property type="component" value="Chromosome"/>
</dbReference>
<gene>
    <name evidence="8" type="ORF">MFFC18_09550</name>
</gene>
<feature type="transmembrane region" description="Helical" evidence="6">
    <location>
        <begin position="688"/>
        <end position="712"/>
    </location>
</feature>
<dbReference type="Pfam" id="PF03176">
    <property type="entry name" value="MMPL"/>
    <property type="match status" value="2"/>
</dbReference>
<dbReference type="AlphaFoldDB" id="A0A5B9P811"/>
<dbReference type="OrthoDB" id="9794724at2"/>
<dbReference type="PANTHER" id="PTHR33406:SF12">
    <property type="entry name" value="BLR2997 PROTEIN"/>
    <property type="match status" value="1"/>
</dbReference>
<feature type="domain" description="SSD" evidence="7">
    <location>
        <begin position="253"/>
        <end position="372"/>
    </location>
</feature>
<organism evidence="8 9">
    <name type="scientific">Mariniblastus fucicola</name>
    <dbReference type="NCBI Taxonomy" id="980251"/>
    <lineage>
        <taxon>Bacteria</taxon>
        <taxon>Pseudomonadati</taxon>
        <taxon>Planctomycetota</taxon>
        <taxon>Planctomycetia</taxon>
        <taxon>Pirellulales</taxon>
        <taxon>Pirellulaceae</taxon>
        <taxon>Mariniblastus</taxon>
    </lineage>
</organism>
<evidence type="ECO:0000313" key="9">
    <source>
        <dbReference type="Proteomes" id="UP000322214"/>
    </source>
</evidence>
<evidence type="ECO:0000256" key="4">
    <source>
        <dbReference type="ARBA" id="ARBA00022989"/>
    </source>
</evidence>
<evidence type="ECO:0000256" key="2">
    <source>
        <dbReference type="ARBA" id="ARBA00022475"/>
    </source>
</evidence>
<comment type="subcellular location">
    <subcellularLocation>
        <location evidence="1">Cell membrane</location>
        <topology evidence="1">Multi-pass membrane protein</topology>
    </subcellularLocation>
</comment>
<evidence type="ECO:0000256" key="6">
    <source>
        <dbReference type="SAM" id="Phobius"/>
    </source>
</evidence>
<keyword evidence="9" id="KW-1185">Reference proteome</keyword>
<dbReference type="PANTHER" id="PTHR33406">
    <property type="entry name" value="MEMBRANE PROTEIN MJ1562-RELATED"/>
    <property type="match status" value="1"/>
</dbReference>
<evidence type="ECO:0000313" key="8">
    <source>
        <dbReference type="EMBL" id="QEG21102.1"/>
    </source>
</evidence>
<protein>
    <submittedName>
        <fullName evidence="8">MMPL family protein</fullName>
    </submittedName>
</protein>
<feature type="transmembrane region" description="Helical" evidence="6">
    <location>
        <begin position="591"/>
        <end position="613"/>
    </location>
</feature>
<dbReference type="PROSITE" id="PS50156">
    <property type="entry name" value="SSD"/>
    <property type="match status" value="2"/>
</dbReference>
<feature type="transmembrane region" description="Helical" evidence="6">
    <location>
        <begin position="17"/>
        <end position="35"/>
    </location>
</feature>
<dbReference type="GO" id="GO:0005886">
    <property type="term" value="C:plasma membrane"/>
    <property type="evidence" value="ECO:0007669"/>
    <property type="project" value="UniProtKB-SubCell"/>
</dbReference>
<feature type="transmembrane region" description="Helical" evidence="6">
    <location>
        <begin position="221"/>
        <end position="239"/>
    </location>
</feature>
<feature type="transmembrane region" description="Helical" evidence="6">
    <location>
        <begin position="245"/>
        <end position="266"/>
    </location>
</feature>
<feature type="transmembrane region" description="Helical" evidence="6">
    <location>
        <begin position="406"/>
        <end position="426"/>
    </location>
</feature>
<sequence>MTNRFGNATRWIVNKPWITAVLLAAITAVSCIGHFSPDAFWSLFREAEPTPEVVTESDFESRPNVESFQFSSHGILVAQSEDFFTSEGVAAMRAVVKALEDEPFIDGVTWMEDIPGLNLFGLPEPVFPKRTASEELYRKAKRKALENPFVRGQLLSEDANTMVLLFNYDFFMLEDDQQCIAGVREIAQTASEQFDVEIEFGVTGPFPIYLSMMEQHEANNFFYQMVGYSVIFVMSLILFRGLVAVLVLGAAPALGVFWTLGFVSFLGYDNNPFIDVVLPILVSLVGLTDGVHLLVQIRKLRASGLKPLAAAREGLSQVGLACGLTSLTTAIGFGSLALARHEFVQQFGYSCVIGVICCFVAVITVIPLACSTWIGNFIQSAEKTSLIDRNLDRISGVIDFVLPRKLLFSLIAIAATILLILVSTTLRPDERLSSAMPASSEPAIALAKLDDAMQGLEQGYVRILWDREIEADAPEVMQVVKQVDTLLAKEPLLGNVVSIRHLIDALPGEGPPETRMSMLELLLPPFKRVYYEPESRYTAVNFRVRDLGISQYNPVFTRMIAGMAEIENQHPHFTLYAGGKAFNRWENLYKIVVDLALSLGTASLIIFAILAIVYRSLRIGLISFVPNLFPLAFAGAFLVVTSQSLEVVAVCAFTVCLGIAVDDTIHFLTRFEEERKICDADDEAIRKAFTGVGTALIMTTVVLVSGFATVLMSDSRDHFIFASMGAITIAAALFADLVFLPALLSQFARKKPE</sequence>
<feature type="transmembrane region" description="Helical" evidence="6">
    <location>
        <begin position="273"/>
        <end position="295"/>
    </location>
</feature>
<dbReference type="RefSeq" id="WP_075081875.1">
    <property type="nucleotide sequence ID" value="NZ_LWSI01000002.1"/>
</dbReference>
<accession>A0A5B9P811</accession>
<keyword evidence="4 6" id="KW-1133">Transmembrane helix</keyword>
<feature type="transmembrane region" description="Helical" evidence="6">
    <location>
        <begin position="315"/>
        <end position="339"/>
    </location>
</feature>
<feature type="transmembrane region" description="Helical" evidence="6">
    <location>
        <begin position="647"/>
        <end position="668"/>
    </location>
</feature>
<reference evidence="8 9" key="1">
    <citation type="submission" date="2019-08" db="EMBL/GenBank/DDBJ databases">
        <title>Deep-cultivation of Planctomycetes and their phenomic and genomic characterization uncovers novel biology.</title>
        <authorList>
            <person name="Wiegand S."/>
            <person name="Jogler M."/>
            <person name="Boedeker C."/>
            <person name="Pinto D."/>
            <person name="Vollmers J."/>
            <person name="Rivas-Marin E."/>
            <person name="Kohn T."/>
            <person name="Peeters S.H."/>
            <person name="Heuer A."/>
            <person name="Rast P."/>
            <person name="Oberbeckmann S."/>
            <person name="Bunk B."/>
            <person name="Jeske O."/>
            <person name="Meyerdierks A."/>
            <person name="Storesund J.E."/>
            <person name="Kallscheuer N."/>
            <person name="Luecker S."/>
            <person name="Lage O.M."/>
            <person name="Pohl T."/>
            <person name="Merkel B.J."/>
            <person name="Hornburger P."/>
            <person name="Mueller R.-W."/>
            <person name="Bruemmer F."/>
            <person name="Labrenz M."/>
            <person name="Spormann A.M."/>
            <person name="Op den Camp H."/>
            <person name="Overmann J."/>
            <person name="Amann R."/>
            <person name="Jetten M.S.M."/>
            <person name="Mascher T."/>
            <person name="Medema M.H."/>
            <person name="Devos D.P."/>
            <person name="Kaster A.-K."/>
            <person name="Ovreas L."/>
            <person name="Rohde M."/>
            <person name="Galperin M.Y."/>
            <person name="Jogler C."/>
        </authorList>
    </citation>
    <scope>NUCLEOTIDE SEQUENCE [LARGE SCALE GENOMIC DNA]</scope>
    <source>
        <strain evidence="8 9">FC18</strain>
    </source>
</reference>
<dbReference type="PROSITE" id="PS51257">
    <property type="entry name" value="PROKAR_LIPOPROTEIN"/>
    <property type="match status" value="1"/>
</dbReference>
<feature type="transmembrane region" description="Helical" evidence="6">
    <location>
        <begin position="619"/>
        <end position="640"/>
    </location>
</feature>
<evidence type="ECO:0000256" key="1">
    <source>
        <dbReference type="ARBA" id="ARBA00004651"/>
    </source>
</evidence>
<dbReference type="InterPro" id="IPR050545">
    <property type="entry name" value="Mycobact_MmpL"/>
</dbReference>
<dbReference type="EMBL" id="CP042912">
    <property type="protein sequence ID" value="QEG21102.1"/>
    <property type="molecule type" value="Genomic_DNA"/>
</dbReference>
<dbReference type="STRING" id="980251.GCA_001642875_01985"/>
<keyword evidence="5 6" id="KW-0472">Membrane</keyword>
<dbReference type="InterPro" id="IPR004869">
    <property type="entry name" value="MMPL_dom"/>
</dbReference>
<evidence type="ECO:0000256" key="3">
    <source>
        <dbReference type="ARBA" id="ARBA00022692"/>
    </source>
</evidence>
<feature type="domain" description="SSD" evidence="7">
    <location>
        <begin position="637"/>
        <end position="746"/>
    </location>
</feature>
<dbReference type="Gene3D" id="1.20.1640.10">
    <property type="entry name" value="Multidrug efflux transporter AcrB transmembrane domain"/>
    <property type="match status" value="2"/>
</dbReference>
<dbReference type="SUPFAM" id="SSF82866">
    <property type="entry name" value="Multidrug efflux transporter AcrB transmembrane domain"/>
    <property type="match status" value="2"/>
</dbReference>
<keyword evidence="2" id="KW-1003">Cell membrane</keyword>
<name>A0A5B9P811_9BACT</name>
<feature type="transmembrane region" description="Helical" evidence="6">
    <location>
        <begin position="351"/>
        <end position="374"/>
    </location>
</feature>
<keyword evidence="3 6" id="KW-0812">Transmembrane</keyword>
<evidence type="ECO:0000259" key="7">
    <source>
        <dbReference type="PROSITE" id="PS50156"/>
    </source>
</evidence>